<dbReference type="Proteomes" id="UP001153069">
    <property type="component" value="Unassembled WGS sequence"/>
</dbReference>
<dbReference type="InterPro" id="IPR029052">
    <property type="entry name" value="Metallo-depent_PP-like"/>
</dbReference>
<proteinExistence type="predicted"/>
<evidence type="ECO:0000313" key="4">
    <source>
        <dbReference type="EMBL" id="CAB9501988.1"/>
    </source>
</evidence>
<dbReference type="InterPro" id="IPR004843">
    <property type="entry name" value="Calcineurin-like_PHP"/>
</dbReference>
<feature type="domain" description="Calcineurin-like phosphoesterase" evidence="3">
    <location>
        <begin position="229"/>
        <end position="489"/>
    </location>
</feature>
<dbReference type="SUPFAM" id="SSF56300">
    <property type="entry name" value="Metallo-dependent phosphatases"/>
    <property type="match status" value="1"/>
</dbReference>
<dbReference type="Gene3D" id="3.60.21.10">
    <property type="match status" value="1"/>
</dbReference>
<dbReference type="EMBL" id="CAICTM010000123">
    <property type="protein sequence ID" value="CAB9501988.1"/>
    <property type="molecule type" value="Genomic_DNA"/>
</dbReference>
<evidence type="ECO:0000256" key="1">
    <source>
        <dbReference type="SAM" id="MobiDB-lite"/>
    </source>
</evidence>
<dbReference type="GO" id="GO:0016787">
    <property type="term" value="F:hydrolase activity"/>
    <property type="evidence" value="ECO:0007669"/>
    <property type="project" value="InterPro"/>
</dbReference>
<organism evidence="4 5">
    <name type="scientific">Seminavis robusta</name>
    <dbReference type="NCBI Taxonomy" id="568900"/>
    <lineage>
        <taxon>Eukaryota</taxon>
        <taxon>Sar</taxon>
        <taxon>Stramenopiles</taxon>
        <taxon>Ochrophyta</taxon>
        <taxon>Bacillariophyta</taxon>
        <taxon>Bacillariophyceae</taxon>
        <taxon>Bacillariophycidae</taxon>
        <taxon>Naviculales</taxon>
        <taxon>Naviculaceae</taxon>
        <taxon>Seminavis</taxon>
    </lineage>
</organism>
<evidence type="ECO:0000256" key="2">
    <source>
        <dbReference type="SAM" id="SignalP"/>
    </source>
</evidence>
<gene>
    <name evidence="4" type="ORF">SEMRO_124_G059820.1</name>
</gene>
<dbReference type="Pfam" id="PF00149">
    <property type="entry name" value="Metallophos"/>
    <property type="match status" value="1"/>
</dbReference>
<keyword evidence="2" id="KW-0732">Signal</keyword>
<feature type="compositionally biased region" description="Low complexity" evidence="1">
    <location>
        <begin position="602"/>
        <end position="613"/>
    </location>
</feature>
<evidence type="ECO:0000313" key="5">
    <source>
        <dbReference type="Proteomes" id="UP001153069"/>
    </source>
</evidence>
<dbReference type="OrthoDB" id="409871at2759"/>
<comment type="caution">
    <text evidence="4">The sequence shown here is derived from an EMBL/GenBank/DDBJ whole genome shotgun (WGS) entry which is preliminary data.</text>
</comment>
<evidence type="ECO:0000259" key="3">
    <source>
        <dbReference type="Pfam" id="PF00149"/>
    </source>
</evidence>
<keyword evidence="5" id="KW-1185">Reference proteome</keyword>
<dbReference type="AlphaFoldDB" id="A0A9N8H9Q8"/>
<feature type="region of interest" description="Disordered" evidence="1">
    <location>
        <begin position="593"/>
        <end position="620"/>
    </location>
</feature>
<reference evidence="4" key="1">
    <citation type="submission" date="2020-06" db="EMBL/GenBank/DDBJ databases">
        <authorList>
            <consortium name="Plant Systems Biology data submission"/>
        </authorList>
    </citation>
    <scope>NUCLEOTIDE SEQUENCE</scope>
    <source>
        <strain evidence="4">D6</strain>
    </source>
</reference>
<sequence length="646" mass="70832">MKFFSRTTMKNLILLLAACTILLMASTTVSAQDTNDTTPDDETLIVPGNAAWLGNYGSGDGTPPIDDYLPISFVIFGNNSVAIARVMVAPDQDCPKVMVADGASTEGYDVPITTLRARGDATLPRAFPISVCETKLVTQAQKEAWSNRDIYFEGIDQNVVIPTNPKRFLLMADTGMRVKPKNKLCPDGPKLYGVQQCPANLTERELDADYQEGLFGSDIGDFQGLDEWHFATVLDHAFQENVDVVVMAGDYLYRQGVCPNVTGVDCVPINGPPSFEDIAPGEVINFLPGTWGDNLAGWWADFFYPAHQHLRSIPFITPKGNHEDCTRGGHGYMLLLAESDYPVNTRAGDYCEGYFVGTYRMPFEHEQFLSLDDSMIEPLNKGIDHFNFTAGACPQKGPQPVLATPQNRLTDPEENSTSVQEQIAYYSSVMEELYWNSLTHDTNFYVAHRPVFGIGCDGDEMATLDWTMQQAMRNHTLDRVSACINGHMHWLEALEFEDYALPNQLVVGHGGTKLIDNYVNQDIFDGGVRLEVGKNGHLQGTVKSGFSQAEMVGYAVMERNDDLSYTVTFKGYNVTTDEMETFDYVMNFPKGPRVATPGNGTGSESGSDTGSESDTGDGDGSGGISILAKTGLIAAVVSTLLFSEFL</sequence>
<protein>
    <submittedName>
        <fullName evidence="4">Ser Thr protein phosphatase family protein</fullName>
    </submittedName>
</protein>
<feature type="chain" id="PRO_5040440882" evidence="2">
    <location>
        <begin position="32"/>
        <end position="646"/>
    </location>
</feature>
<accession>A0A9N8H9Q8</accession>
<feature type="signal peptide" evidence="2">
    <location>
        <begin position="1"/>
        <end position="31"/>
    </location>
</feature>
<name>A0A9N8H9Q8_9STRA</name>